<gene>
    <name evidence="1" type="ORF">F5144DRAFT_554313</name>
</gene>
<comment type="caution">
    <text evidence="1">The sequence shown here is derived from an EMBL/GenBank/DDBJ whole genome shotgun (WGS) entry which is preliminary data.</text>
</comment>
<dbReference type="EMBL" id="JAGIZQ010000001">
    <property type="protein sequence ID" value="KAH6649833.1"/>
    <property type="molecule type" value="Genomic_DNA"/>
</dbReference>
<evidence type="ECO:0000313" key="2">
    <source>
        <dbReference type="Proteomes" id="UP000724584"/>
    </source>
</evidence>
<name>A0ACB7PL43_9PEZI</name>
<evidence type="ECO:0000313" key="1">
    <source>
        <dbReference type="EMBL" id="KAH6649833.1"/>
    </source>
</evidence>
<proteinExistence type="predicted"/>
<keyword evidence="2" id="KW-1185">Reference proteome</keyword>
<dbReference type="Proteomes" id="UP000724584">
    <property type="component" value="Unassembled WGS sequence"/>
</dbReference>
<sequence>MALLEDTLLADGREWVLGGGGDGGGDGSGGARKGPTLADIEAVWVFHWMIGIPGALFDAGYVSAERFPRVYAWVARFQAAVGAAKAGVVVKSVSGEEAAAVLKGQREGVGYFEAEGEVDAADPIVKVYGLEKGSRVEVWPTDSGAGHRDQGCLVSLDAEEIVWETDAGVRVHAPRHGFRVRLARPAEEAEA</sequence>
<reference evidence="1 2" key="1">
    <citation type="journal article" date="2021" name="Nat. Commun.">
        <title>Genetic determinants of endophytism in the Arabidopsis root mycobiome.</title>
        <authorList>
            <person name="Mesny F."/>
            <person name="Miyauchi S."/>
            <person name="Thiergart T."/>
            <person name="Pickel B."/>
            <person name="Atanasova L."/>
            <person name="Karlsson M."/>
            <person name="Huettel B."/>
            <person name="Barry K.W."/>
            <person name="Haridas S."/>
            <person name="Chen C."/>
            <person name="Bauer D."/>
            <person name="Andreopoulos W."/>
            <person name="Pangilinan J."/>
            <person name="LaButti K."/>
            <person name="Riley R."/>
            <person name="Lipzen A."/>
            <person name="Clum A."/>
            <person name="Drula E."/>
            <person name="Henrissat B."/>
            <person name="Kohler A."/>
            <person name="Grigoriev I.V."/>
            <person name="Martin F.M."/>
            <person name="Hacquard S."/>
        </authorList>
    </citation>
    <scope>NUCLEOTIDE SEQUENCE [LARGE SCALE GENOMIC DNA]</scope>
    <source>
        <strain evidence="1 2">MPI-SDFR-AT-0079</strain>
    </source>
</reference>
<protein>
    <submittedName>
        <fullName evidence="1">Uncharacterized protein</fullName>
    </submittedName>
</protein>
<accession>A0ACB7PL43</accession>
<organism evidence="1 2">
    <name type="scientific">Chaetomium tenue</name>
    <dbReference type="NCBI Taxonomy" id="1854479"/>
    <lineage>
        <taxon>Eukaryota</taxon>
        <taxon>Fungi</taxon>
        <taxon>Dikarya</taxon>
        <taxon>Ascomycota</taxon>
        <taxon>Pezizomycotina</taxon>
        <taxon>Sordariomycetes</taxon>
        <taxon>Sordariomycetidae</taxon>
        <taxon>Sordariales</taxon>
        <taxon>Chaetomiaceae</taxon>
        <taxon>Chaetomium</taxon>
    </lineage>
</organism>